<dbReference type="AlphaFoldDB" id="A0A9D4JFV6"/>
<dbReference type="EMBL" id="JAIWYP010000006">
    <property type="protein sequence ID" value="KAH3807183.1"/>
    <property type="molecule type" value="Genomic_DNA"/>
</dbReference>
<name>A0A9D4JFV6_DREPO</name>
<organism evidence="1 2">
    <name type="scientific">Dreissena polymorpha</name>
    <name type="common">Zebra mussel</name>
    <name type="synonym">Mytilus polymorpha</name>
    <dbReference type="NCBI Taxonomy" id="45954"/>
    <lineage>
        <taxon>Eukaryota</taxon>
        <taxon>Metazoa</taxon>
        <taxon>Spiralia</taxon>
        <taxon>Lophotrochozoa</taxon>
        <taxon>Mollusca</taxon>
        <taxon>Bivalvia</taxon>
        <taxon>Autobranchia</taxon>
        <taxon>Heteroconchia</taxon>
        <taxon>Euheterodonta</taxon>
        <taxon>Imparidentia</taxon>
        <taxon>Neoheterodontei</taxon>
        <taxon>Myida</taxon>
        <taxon>Dreissenoidea</taxon>
        <taxon>Dreissenidae</taxon>
        <taxon>Dreissena</taxon>
    </lineage>
</organism>
<keyword evidence="2" id="KW-1185">Reference proteome</keyword>
<evidence type="ECO:0000313" key="1">
    <source>
        <dbReference type="EMBL" id="KAH3807183.1"/>
    </source>
</evidence>
<gene>
    <name evidence="1" type="ORF">DPMN_135516</name>
</gene>
<evidence type="ECO:0000313" key="2">
    <source>
        <dbReference type="Proteomes" id="UP000828390"/>
    </source>
</evidence>
<sequence>MLYMIHNSGIDSGIVPEDIWQKVVCRLANNHKWDSLAMLICGRHRYNIIENSIFHLINITTILEYF</sequence>
<protein>
    <submittedName>
        <fullName evidence="1">Uncharacterized protein</fullName>
    </submittedName>
</protein>
<comment type="caution">
    <text evidence="1">The sequence shown here is derived from an EMBL/GenBank/DDBJ whole genome shotgun (WGS) entry which is preliminary data.</text>
</comment>
<proteinExistence type="predicted"/>
<reference evidence="1" key="2">
    <citation type="submission" date="2020-11" db="EMBL/GenBank/DDBJ databases">
        <authorList>
            <person name="McCartney M.A."/>
            <person name="Auch B."/>
            <person name="Kono T."/>
            <person name="Mallez S."/>
            <person name="Becker A."/>
            <person name="Gohl D.M."/>
            <person name="Silverstein K.A.T."/>
            <person name="Koren S."/>
            <person name="Bechman K.B."/>
            <person name="Herman A."/>
            <person name="Abrahante J.E."/>
            <person name="Garbe J."/>
        </authorList>
    </citation>
    <scope>NUCLEOTIDE SEQUENCE</scope>
    <source>
        <strain evidence="1">Duluth1</strain>
        <tissue evidence="1">Whole animal</tissue>
    </source>
</reference>
<accession>A0A9D4JFV6</accession>
<reference evidence="1" key="1">
    <citation type="journal article" date="2019" name="bioRxiv">
        <title>The Genome of the Zebra Mussel, Dreissena polymorpha: A Resource for Invasive Species Research.</title>
        <authorList>
            <person name="McCartney M.A."/>
            <person name="Auch B."/>
            <person name="Kono T."/>
            <person name="Mallez S."/>
            <person name="Zhang Y."/>
            <person name="Obille A."/>
            <person name="Becker A."/>
            <person name="Abrahante J.E."/>
            <person name="Garbe J."/>
            <person name="Badalamenti J.P."/>
            <person name="Herman A."/>
            <person name="Mangelson H."/>
            <person name="Liachko I."/>
            <person name="Sullivan S."/>
            <person name="Sone E.D."/>
            <person name="Koren S."/>
            <person name="Silverstein K.A.T."/>
            <person name="Beckman K.B."/>
            <person name="Gohl D.M."/>
        </authorList>
    </citation>
    <scope>NUCLEOTIDE SEQUENCE</scope>
    <source>
        <strain evidence="1">Duluth1</strain>
        <tissue evidence="1">Whole animal</tissue>
    </source>
</reference>
<dbReference type="Proteomes" id="UP000828390">
    <property type="component" value="Unassembled WGS sequence"/>
</dbReference>